<evidence type="ECO:0000313" key="2">
    <source>
        <dbReference type="Proteomes" id="UP000007648"/>
    </source>
</evidence>
<keyword evidence="2" id="KW-1185">Reference proteome</keyword>
<evidence type="ECO:0000313" key="1">
    <source>
        <dbReference type="Ensembl" id="ENSSHAP00000033131.1"/>
    </source>
</evidence>
<reference evidence="1 2" key="1">
    <citation type="journal article" date="2011" name="Proc. Natl. Acad. Sci. U.S.A.">
        <title>Genetic diversity and population structure of the endangered marsupial Sarcophilus harrisii (Tasmanian devil).</title>
        <authorList>
            <person name="Miller W."/>
            <person name="Hayes V.M."/>
            <person name="Ratan A."/>
            <person name="Petersen D.C."/>
            <person name="Wittekindt N.E."/>
            <person name="Miller J."/>
            <person name="Walenz B."/>
            <person name="Knight J."/>
            <person name="Qi J."/>
            <person name="Zhao F."/>
            <person name="Wang Q."/>
            <person name="Bedoya-Reina O.C."/>
            <person name="Katiyar N."/>
            <person name="Tomsho L.P."/>
            <person name="Kasson L.M."/>
            <person name="Hardie R.A."/>
            <person name="Woodbridge P."/>
            <person name="Tindall E.A."/>
            <person name="Bertelsen M.F."/>
            <person name="Dixon D."/>
            <person name="Pyecroft S."/>
            <person name="Helgen K.M."/>
            <person name="Lesk A.M."/>
            <person name="Pringle T.H."/>
            <person name="Patterson N."/>
            <person name="Zhang Y."/>
            <person name="Kreiss A."/>
            <person name="Woods G.M."/>
            <person name="Jones M.E."/>
            <person name="Schuster S.C."/>
        </authorList>
    </citation>
    <scope>NUCLEOTIDE SEQUENCE [LARGE SCALE GENOMIC DNA]</scope>
</reference>
<sequence>TTSSTGLVFGKGTKLVVIP</sequence>
<dbReference type="Ensembl" id="ENSSHAT00000032784.1">
    <property type="protein sequence ID" value="ENSSHAP00000033131.1"/>
    <property type="gene ID" value="ENSSHAG00000020747.1"/>
</dbReference>
<protein>
    <submittedName>
        <fullName evidence="1">Uncharacterized protein</fullName>
    </submittedName>
</protein>
<accession>A0A7N4V243</accession>
<organism evidence="1 2">
    <name type="scientific">Sarcophilus harrisii</name>
    <name type="common">Tasmanian devil</name>
    <name type="synonym">Sarcophilus laniarius</name>
    <dbReference type="NCBI Taxonomy" id="9305"/>
    <lineage>
        <taxon>Eukaryota</taxon>
        <taxon>Metazoa</taxon>
        <taxon>Chordata</taxon>
        <taxon>Craniata</taxon>
        <taxon>Vertebrata</taxon>
        <taxon>Euteleostomi</taxon>
        <taxon>Mammalia</taxon>
        <taxon>Metatheria</taxon>
        <taxon>Dasyuromorphia</taxon>
        <taxon>Dasyuridae</taxon>
        <taxon>Sarcophilus</taxon>
    </lineage>
</organism>
<proteinExistence type="predicted"/>
<dbReference type="AlphaFoldDB" id="A0A7N4V243"/>
<dbReference type="InParanoid" id="A0A7N4V243"/>
<name>A0A7N4V243_SARHA</name>
<dbReference type="Proteomes" id="UP000007648">
    <property type="component" value="Unassembled WGS sequence"/>
</dbReference>
<reference evidence="1" key="3">
    <citation type="submission" date="2025-09" db="UniProtKB">
        <authorList>
            <consortium name="Ensembl"/>
        </authorList>
    </citation>
    <scope>IDENTIFICATION</scope>
</reference>
<reference evidence="1" key="2">
    <citation type="submission" date="2025-08" db="UniProtKB">
        <authorList>
            <consortium name="Ensembl"/>
        </authorList>
    </citation>
    <scope>IDENTIFICATION</scope>
</reference>